<dbReference type="SMART" id="SM00240">
    <property type="entry name" value="FHA"/>
    <property type="match status" value="1"/>
</dbReference>
<dbReference type="SUPFAM" id="SSF49879">
    <property type="entry name" value="SMAD/FHA domain"/>
    <property type="match status" value="1"/>
</dbReference>
<evidence type="ECO:0000256" key="2">
    <source>
        <dbReference type="SAM" id="MobiDB-lite"/>
    </source>
</evidence>
<reference evidence="5" key="1">
    <citation type="submission" date="2025-08" db="UniProtKB">
        <authorList>
            <consortium name="RefSeq"/>
        </authorList>
    </citation>
    <scope>IDENTIFICATION</scope>
    <source>
        <strain evidence="5">11010-0011.00</strain>
        <tissue evidence="5">Whole body</tissue>
    </source>
</reference>
<dbReference type="RefSeq" id="XP_030371628.1">
    <property type="nucleotide sequence ID" value="XM_030515768.1"/>
</dbReference>
<feature type="compositionally biased region" description="Acidic residues" evidence="2">
    <location>
        <begin position="705"/>
        <end position="718"/>
    </location>
</feature>
<feature type="region of interest" description="Disordered" evidence="2">
    <location>
        <begin position="147"/>
        <end position="175"/>
    </location>
</feature>
<feature type="compositionally biased region" description="Basic residues" evidence="2">
    <location>
        <begin position="687"/>
        <end position="699"/>
    </location>
</feature>
<feature type="region of interest" description="Disordered" evidence="2">
    <location>
        <begin position="563"/>
        <end position="638"/>
    </location>
</feature>
<dbReference type="OrthoDB" id="433755at2759"/>
<evidence type="ECO:0000256" key="1">
    <source>
        <dbReference type="SAM" id="Coils"/>
    </source>
</evidence>
<dbReference type="Gene3D" id="2.60.200.20">
    <property type="match status" value="1"/>
</dbReference>
<keyword evidence="4" id="KW-1185">Reference proteome</keyword>
<dbReference type="GeneID" id="115621924"/>
<dbReference type="PANTHER" id="PTHR23308">
    <property type="entry name" value="NUCLEAR INHIBITOR OF PROTEIN PHOSPHATASE-1"/>
    <property type="match status" value="1"/>
</dbReference>
<feature type="region of interest" description="Disordered" evidence="2">
    <location>
        <begin position="245"/>
        <end position="282"/>
    </location>
</feature>
<feature type="compositionally biased region" description="Acidic residues" evidence="2">
    <location>
        <begin position="654"/>
        <end position="664"/>
    </location>
</feature>
<dbReference type="InterPro" id="IPR050923">
    <property type="entry name" value="Cell_Proc_Reg/RNA_Proc"/>
</dbReference>
<dbReference type="AlphaFoldDB" id="A0A6J2T910"/>
<dbReference type="PROSITE" id="PS50006">
    <property type="entry name" value="FHA_DOMAIN"/>
    <property type="match status" value="1"/>
</dbReference>
<dbReference type="CDD" id="cd19856">
    <property type="entry name" value="DSRM_Kanadaptin"/>
    <property type="match status" value="1"/>
</dbReference>
<sequence>MQLLIKTKLRALERCTLHTSAVNLRPLAIVYCSCIRLLMEDFKVPVLPAPLAKSDAAVAERPEKLNTDEKFTPAAATPSAACPYKIPKWSAPPAAHQSYKFEVLKSGQIIEEVKDLQQQATWTFGRLPDNDIEMAHPTISRFHAVLQYKPPPSSHDDTEQEENGDEASHKSEQPEGWYVYDLGSTHGTFLNKQRLPPRVFIRIRVGHMLKLGASTRAYILQGPSEDEEPESELTVTELREQREQQAVAAAEEKQRKALEAEERERNEGVSWGMGEDADEETDLTHNPYASTNNEELFFDDPKRTLRGFFEREGLYLEYKCDELAQGSFVCRVELPLDDSNGRPIVVEVTHKGRKKDCVVQCALEACRTLDRHGVLRQANQESQKRKIVKPEDSDDEDEFLDRTGDVARKKQRKVDAGTSVTLTYDDLIKKEAELNIELREVEVEITNYQENQKRLKALAAKQQNASDDLDNFMDTLSEDVEKLDKTEIKRLRVTQQRIKAEQLKLQRLIKIAKPTAMPFQVTGMETDSKAQGSLANKKQLPMIGKRNQFSKFKVIKALPSTRTKASTKAFASDEEEVEEEEEDEEDENEDKNEDETDENKKKEEEKEEDVSEVAAKPVAKKSSEPTALTETVTANVDIVTDAVAPVNVVASPDTEQEPILDDTPLDAPSVDAAAANTCAQSEEVAQQKKRRQRARQRIKQRPDVDMELGELAEHEDDDKYAKWVPPTNQSGDGITHLNEKFGY</sequence>
<dbReference type="Proteomes" id="UP000504634">
    <property type="component" value="Unplaced"/>
</dbReference>
<feature type="compositionally biased region" description="Acidic residues" evidence="2">
    <location>
        <begin position="572"/>
        <end position="597"/>
    </location>
</feature>
<feature type="region of interest" description="Disordered" evidence="2">
    <location>
        <begin position="674"/>
        <end position="743"/>
    </location>
</feature>
<keyword evidence="1" id="KW-0175">Coiled coil</keyword>
<proteinExistence type="predicted"/>
<evidence type="ECO:0000259" key="3">
    <source>
        <dbReference type="PROSITE" id="PS50006"/>
    </source>
</evidence>
<feature type="region of interest" description="Disordered" evidence="2">
    <location>
        <begin position="649"/>
        <end position="668"/>
    </location>
</feature>
<protein>
    <submittedName>
        <fullName evidence="5">Kanadaptin</fullName>
    </submittedName>
</protein>
<organism evidence="4 5">
    <name type="scientific">Drosophila lebanonensis</name>
    <name type="common">Fruit fly</name>
    <name type="synonym">Scaptodrosophila lebanonensis</name>
    <dbReference type="NCBI Taxonomy" id="7225"/>
    <lineage>
        <taxon>Eukaryota</taxon>
        <taxon>Metazoa</taxon>
        <taxon>Ecdysozoa</taxon>
        <taxon>Arthropoda</taxon>
        <taxon>Hexapoda</taxon>
        <taxon>Insecta</taxon>
        <taxon>Pterygota</taxon>
        <taxon>Neoptera</taxon>
        <taxon>Endopterygota</taxon>
        <taxon>Diptera</taxon>
        <taxon>Brachycera</taxon>
        <taxon>Muscomorpha</taxon>
        <taxon>Ephydroidea</taxon>
        <taxon>Drosophilidae</taxon>
        <taxon>Scaptodrosophila</taxon>
    </lineage>
</organism>
<feature type="compositionally biased region" description="Polar residues" evidence="2">
    <location>
        <begin position="624"/>
        <end position="634"/>
    </location>
</feature>
<evidence type="ECO:0000313" key="4">
    <source>
        <dbReference type="Proteomes" id="UP000504634"/>
    </source>
</evidence>
<accession>A0A6J2T910</accession>
<gene>
    <name evidence="5" type="primary">LOC115621924</name>
</gene>
<dbReference type="InterPro" id="IPR008984">
    <property type="entry name" value="SMAD_FHA_dom_sf"/>
</dbReference>
<evidence type="ECO:0000313" key="5">
    <source>
        <dbReference type="RefSeq" id="XP_030371628.1"/>
    </source>
</evidence>
<feature type="compositionally biased region" description="Basic and acidic residues" evidence="2">
    <location>
        <begin position="250"/>
        <end position="267"/>
    </location>
</feature>
<feature type="coiled-coil region" evidence="1">
    <location>
        <begin position="424"/>
        <end position="465"/>
    </location>
</feature>
<feature type="domain" description="FHA" evidence="3">
    <location>
        <begin position="122"/>
        <end position="195"/>
    </location>
</feature>
<dbReference type="InterPro" id="IPR000253">
    <property type="entry name" value="FHA_dom"/>
</dbReference>
<dbReference type="Pfam" id="PF00498">
    <property type="entry name" value="FHA"/>
    <property type="match status" value="1"/>
</dbReference>
<name>A0A6J2T910_DROLE</name>
<dbReference type="FunFam" id="2.60.200.20:FF:000071">
    <property type="entry name" value="AGAP004588-PA"/>
    <property type="match status" value="1"/>
</dbReference>
<dbReference type="CDD" id="cd22677">
    <property type="entry name" value="FHA_Kanadaptin"/>
    <property type="match status" value="1"/>
</dbReference>